<evidence type="ECO:0000256" key="6">
    <source>
        <dbReference type="ARBA" id="ARBA00022968"/>
    </source>
</evidence>
<keyword evidence="8 10" id="KW-0408">Iron</keyword>
<dbReference type="PANTHER" id="PTHR34128">
    <property type="entry name" value="CYTOCHROME C-TYPE BIOGENESIS PROTEIN CCME HOMOLOG, MITOCHONDRIAL"/>
    <property type="match status" value="1"/>
</dbReference>
<feature type="binding site" description="axial binding residue" evidence="10">
    <location>
        <position position="135"/>
    </location>
    <ligand>
        <name>heme</name>
        <dbReference type="ChEBI" id="CHEBI:30413"/>
    </ligand>
    <ligandPart>
        <name>Fe</name>
        <dbReference type="ChEBI" id="CHEBI:18248"/>
    </ligandPart>
</feature>
<dbReference type="Gene3D" id="2.40.50.140">
    <property type="entry name" value="Nucleic acid-binding proteins"/>
    <property type="match status" value="1"/>
</dbReference>
<evidence type="ECO:0000256" key="1">
    <source>
        <dbReference type="ARBA" id="ARBA00004370"/>
    </source>
</evidence>
<keyword evidence="7 10" id="KW-1133">Transmembrane helix</keyword>
<comment type="caution">
    <text evidence="11">The sequence shown here is derived from an EMBL/GenBank/DDBJ whole genome shotgun (WGS) entry which is preliminary data.</text>
</comment>
<accession>A0ABW3KHA2</accession>
<dbReference type="InterPro" id="IPR004329">
    <property type="entry name" value="CcmE"/>
</dbReference>
<dbReference type="EMBL" id="JBHTJS010000007">
    <property type="protein sequence ID" value="MFD1007147.1"/>
    <property type="molecule type" value="Genomic_DNA"/>
</dbReference>
<dbReference type="InterPro" id="IPR036127">
    <property type="entry name" value="CcmE-like_sf"/>
</dbReference>
<evidence type="ECO:0000256" key="9">
    <source>
        <dbReference type="ARBA" id="ARBA00023136"/>
    </source>
</evidence>
<comment type="similarity">
    <text evidence="10">Belongs to the CcmE/CycJ family.</text>
</comment>
<dbReference type="NCBIfam" id="NF009729">
    <property type="entry name" value="PRK13254.1-3"/>
    <property type="match status" value="1"/>
</dbReference>
<keyword evidence="2 10" id="KW-0349">Heme</keyword>
<keyword evidence="4 10" id="KW-0479">Metal-binding</keyword>
<feature type="topological domain" description="Cytoplasmic" evidence="10">
    <location>
        <begin position="1"/>
        <end position="8"/>
    </location>
</feature>
<evidence type="ECO:0000256" key="8">
    <source>
        <dbReference type="ARBA" id="ARBA00023004"/>
    </source>
</evidence>
<evidence type="ECO:0000256" key="7">
    <source>
        <dbReference type="ARBA" id="ARBA00022989"/>
    </source>
</evidence>
<keyword evidence="10" id="KW-1003">Cell membrane</keyword>
<feature type="binding site" description="covalent" evidence="10">
    <location>
        <position position="131"/>
    </location>
    <ligand>
        <name>heme</name>
        <dbReference type="ChEBI" id="CHEBI:30413"/>
    </ligand>
</feature>
<dbReference type="HAMAP" id="MF_01959">
    <property type="entry name" value="CcmE"/>
    <property type="match status" value="1"/>
</dbReference>
<evidence type="ECO:0000256" key="5">
    <source>
        <dbReference type="ARBA" id="ARBA00022748"/>
    </source>
</evidence>
<evidence type="ECO:0000256" key="4">
    <source>
        <dbReference type="ARBA" id="ARBA00022723"/>
    </source>
</evidence>
<evidence type="ECO:0000256" key="3">
    <source>
        <dbReference type="ARBA" id="ARBA00022692"/>
    </source>
</evidence>
<evidence type="ECO:0000313" key="12">
    <source>
        <dbReference type="Proteomes" id="UP001597048"/>
    </source>
</evidence>
<evidence type="ECO:0000313" key="11">
    <source>
        <dbReference type="EMBL" id="MFD1007147.1"/>
    </source>
</evidence>
<dbReference type="NCBIfam" id="NF009638">
    <property type="entry name" value="PRK13165.1"/>
    <property type="match status" value="1"/>
</dbReference>
<comment type="function">
    <text evidence="10">Heme chaperone required for the biogenesis of c-type cytochromes. Transiently binds heme delivered by CcmC and transfers the heme to apo-cytochromes in a process facilitated by CcmF and CcmH.</text>
</comment>
<evidence type="ECO:0000256" key="10">
    <source>
        <dbReference type="HAMAP-Rule" id="MF_01959"/>
    </source>
</evidence>
<keyword evidence="5 10" id="KW-0201">Cytochrome c-type biogenesis</keyword>
<keyword evidence="12" id="KW-1185">Reference proteome</keyword>
<dbReference type="Pfam" id="PF03100">
    <property type="entry name" value="CcmE"/>
    <property type="match status" value="1"/>
</dbReference>
<dbReference type="SUPFAM" id="SSF82093">
    <property type="entry name" value="Heme chaperone CcmE"/>
    <property type="match status" value="1"/>
</dbReference>
<keyword evidence="6 10" id="KW-0735">Signal-anchor</keyword>
<gene>
    <name evidence="10 11" type="primary">ccmE</name>
    <name evidence="10" type="synonym">cycJ</name>
    <name evidence="11" type="ORF">ACFQ1C_03105</name>
</gene>
<organism evidence="11 12">
    <name type="scientific">Oceanisphaera ostreae</name>
    <dbReference type="NCBI Taxonomy" id="914151"/>
    <lineage>
        <taxon>Bacteria</taxon>
        <taxon>Pseudomonadati</taxon>
        <taxon>Pseudomonadota</taxon>
        <taxon>Gammaproteobacteria</taxon>
        <taxon>Aeromonadales</taxon>
        <taxon>Aeromonadaceae</taxon>
        <taxon>Oceanisphaera</taxon>
    </lineage>
</organism>
<proteinExistence type="inferred from homology"/>
<reference evidence="12" key="1">
    <citation type="journal article" date="2019" name="Int. J. Syst. Evol. Microbiol.">
        <title>The Global Catalogue of Microorganisms (GCM) 10K type strain sequencing project: providing services to taxonomists for standard genome sequencing and annotation.</title>
        <authorList>
            <consortium name="The Broad Institute Genomics Platform"/>
            <consortium name="The Broad Institute Genome Sequencing Center for Infectious Disease"/>
            <person name="Wu L."/>
            <person name="Ma J."/>
        </authorList>
    </citation>
    <scope>NUCLEOTIDE SEQUENCE [LARGE SCALE GENOMIC DNA]</scope>
    <source>
        <strain evidence="12">CCUG 60525</strain>
    </source>
</reference>
<comment type="subcellular location">
    <subcellularLocation>
        <location evidence="10">Cell membrane</location>
        <topology evidence="10">Single-pass type II membrane protein</topology>
    </subcellularLocation>
    <subcellularLocation>
        <location evidence="1">Membrane</location>
    </subcellularLocation>
</comment>
<dbReference type="Proteomes" id="UP001597048">
    <property type="component" value="Unassembled WGS sequence"/>
</dbReference>
<protein>
    <recommendedName>
        <fullName evidence="10">Cytochrome c-type biogenesis protein CcmE</fullName>
    </recommendedName>
    <alternativeName>
        <fullName evidence="10">Cytochrome c maturation protein E</fullName>
    </alternativeName>
    <alternativeName>
        <fullName evidence="10">Heme chaperone CcmE</fullName>
    </alternativeName>
</protein>
<dbReference type="RefSeq" id="WP_379557072.1">
    <property type="nucleotide sequence ID" value="NZ_JBHTJS010000007.1"/>
</dbReference>
<sequence>MNPRRKKRMALLLAVVLGLSVMTALVLYGLKQNIDLFYTPTELVRGKGNTHVKPEVGERLRIGGMVVPGSVSRDQESLLVSFGLVDAGGEEITVVFEGILPDLFREGQGIVAQGHLADARTITAFEVLAKHDEEYMPPEVAEALKGIEHVKPEYSPEQLKGSRS</sequence>
<feature type="topological domain" description="Extracellular" evidence="10">
    <location>
        <begin position="30"/>
        <end position="164"/>
    </location>
</feature>
<evidence type="ECO:0000256" key="2">
    <source>
        <dbReference type="ARBA" id="ARBA00022617"/>
    </source>
</evidence>
<name>A0ABW3KHA2_9GAMM</name>
<dbReference type="InterPro" id="IPR012340">
    <property type="entry name" value="NA-bd_OB-fold"/>
</dbReference>
<keyword evidence="3 10" id="KW-0812">Transmembrane</keyword>
<dbReference type="PANTHER" id="PTHR34128:SF2">
    <property type="entry name" value="CYTOCHROME C-TYPE BIOGENESIS PROTEIN CCME HOMOLOG, MITOCHONDRIAL"/>
    <property type="match status" value="1"/>
</dbReference>
<keyword evidence="9 10" id="KW-0472">Membrane</keyword>